<dbReference type="Gene3D" id="2.40.10.340">
    <property type="entry name" value="Rod shape-determining protein MreC, domain 1"/>
    <property type="match status" value="1"/>
</dbReference>
<evidence type="ECO:0000256" key="2">
    <source>
        <dbReference type="ARBA" id="ARBA00013855"/>
    </source>
</evidence>
<keyword evidence="3" id="KW-0133">Cell shape</keyword>
<protein>
    <recommendedName>
        <fullName evidence="2">Cell shape-determining protein MreC</fullName>
    </recommendedName>
    <alternativeName>
        <fullName evidence="4">Cell shape protein MreC</fullName>
    </alternativeName>
</protein>
<evidence type="ECO:0000313" key="6">
    <source>
        <dbReference type="EMBL" id="MCD2425240.1"/>
    </source>
</evidence>
<name>A0ABS8PW12_9BACT</name>
<evidence type="ECO:0000313" key="7">
    <source>
        <dbReference type="Proteomes" id="UP001199816"/>
    </source>
</evidence>
<dbReference type="EMBL" id="JAJNEC010000006">
    <property type="protein sequence ID" value="MCD2425240.1"/>
    <property type="molecule type" value="Genomic_DNA"/>
</dbReference>
<feature type="domain" description="Rod shape-determining protein MreC beta-barrel core" evidence="5">
    <location>
        <begin position="78"/>
        <end position="227"/>
    </location>
</feature>
<dbReference type="Proteomes" id="UP001199816">
    <property type="component" value="Unassembled WGS sequence"/>
</dbReference>
<reference evidence="6 7" key="1">
    <citation type="submission" date="2021-11" db="EMBL/GenBank/DDBJ databases">
        <title>Genomic of Niabella pedocola.</title>
        <authorList>
            <person name="Wu T."/>
        </authorList>
    </citation>
    <scope>NUCLEOTIDE SEQUENCE [LARGE SCALE GENOMIC DNA]</scope>
    <source>
        <strain evidence="6 7">JCM 31011</strain>
    </source>
</reference>
<sequence length="252" mass="27716">METAGKVTSYFNSKYNALEDFFRMKAENKRVHQLNDSLMNLMKENFVQIDTNAILVHDTASVDTTGKARRYIWRTAQVLYTTVNSDKNYLQINRGTSSGVESDMGVFSSNGGLVGKVVNAGKDFSEVMTLLHVMNKLSVQLKKTGNSGIISWDGRTPTELTLNGISKTDSVRIGDTILTGNYSLSFPPGKMVGTVARILKDEATNFLILKIKPAANFGTLQQVFVVENLNYAALQQLSAETGRKVEAKSGNK</sequence>
<comment type="similarity">
    <text evidence="1">Belongs to the MreC family.</text>
</comment>
<dbReference type="PANTHER" id="PTHR34138:SF1">
    <property type="entry name" value="CELL SHAPE-DETERMINING PROTEIN MREC"/>
    <property type="match status" value="1"/>
</dbReference>
<dbReference type="Gene3D" id="2.40.10.350">
    <property type="entry name" value="Rod shape-determining protein MreC, domain 2"/>
    <property type="match status" value="1"/>
</dbReference>
<dbReference type="RefSeq" id="WP_231007678.1">
    <property type="nucleotide sequence ID" value="NZ_JAJNEC010000006.1"/>
</dbReference>
<organism evidence="6 7">
    <name type="scientific">Niabella pedocola</name>
    <dbReference type="NCBI Taxonomy" id="1752077"/>
    <lineage>
        <taxon>Bacteria</taxon>
        <taxon>Pseudomonadati</taxon>
        <taxon>Bacteroidota</taxon>
        <taxon>Chitinophagia</taxon>
        <taxon>Chitinophagales</taxon>
        <taxon>Chitinophagaceae</taxon>
        <taxon>Niabella</taxon>
    </lineage>
</organism>
<dbReference type="InterPro" id="IPR042175">
    <property type="entry name" value="Cell/Rod_MreC_2"/>
</dbReference>
<gene>
    <name evidence="6" type="ORF">LQ567_20810</name>
</gene>
<dbReference type="InterPro" id="IPR007221">
    <property type="entry name" value="MreC"/>
</dbReference>
<dbReference type="InterPro" id="IPR055342">
    <property type="entry name" value="MreC_beta-barrel_core"/>
</dbReference>
<evidence type="ECO:0000256" key="1">
    <source>
        <dbReference type="ARBA" id="ARBA00009369"/>
    </source>
</evidence>
<keyword evidence="7" id="KW-1185">Reference proteome</keyword>
<accession>A0ABS8PW12</accession>
<dbReference type="Pfam" id="PF04085">
    <property type="entry name" value="MreC"/>
    <property type="match status" value="1"/>
</dbReference>
<evidence type="ECO:0000256" key="3">
    <source>
        <dbReference type="ARBA" id="ARBA00022960"/>
    </source>
</evidence>
<dbReference type="PANTHER" id="PTHR34138">
    <property type="entry name" value="CELL SHAPE-DETERMINING PROTEIN MREC"/>
    <property type="match status" value="1"/>
</dbReference>
<dbReference type="InterPro" id="IPR042177">
    <property type="entry name" value="Cell/Rod_1"/>
</dbReference>
<evidence type="ECO:0000256" key="4">
    <source>
        <dbReference type="ARBA" id="ARBA00032089"/>
    </source>
</evidence>
<comment type="caution">
    <text evidence="6">The sequence shown here is derived from an EMBL/GenBank/DDBJ whole genome shotgun (WGS) entry which is preliminary data.</text>
</comment>
<proteinExistence type="inferred from homology"/>
<evidence type="ECO:0000259" key="5">
    <source>
        <dbReference type="Pfam" id="PF04085"/>
    </source>
</evidence>